<dbReference type="PIRSF" id="PIRSF018266">
    <property type="entry name" value="FecR"/>
    <property type="match status" value="1"/>
</dbReference>
<evidence type="ECO:0000259" key="2">
    <source>
        <dbReference type="Pfam" id="PF16220"/>
    </source>
</evidence>
<proteinExistence type="predicted"/>
<dbReference type="Pfam" id="PF04773">
    <property type="entry name" value="FecR"/>
    <property type="match status" value="1"/>
</dbReference>
<protein>
    <submittedName>
        <fullName evidence="3">Transmembrane sensor</fullName>
    </submittedName>
</protein>
<feature type="domain" description="FecR N-terminal" evidence="2">
    <location>
        <begin position="14"/>
        <end position="55"/>
    </location>
</feature>
<evidence type="ECO:0000259" key="1">
    <source>
        <dbReference type="Pfam" id="PF04773"/>
    </source>
</evidence>
<keyword evidence="3" id="KW-0472">Membrane</keyword>
<dbReference type="EMBL" id="FKIF01000001">
    <property type="protein sequence ID" value="SAI65812.1"/>
    <property type="molecule type" value="Genomic_DNA"/>
</dbReference>
<dbReference type="InterPro" id="IPR032623">
    <property type="entry name" value="FecR_N"/>
</dbReference>
<dbReference type="OrthoDB" id="1100567at2"/>
<sequence length="327" mass="36106">MTADRPESYAALQQQASEWWVRLRSDRLTRAQAEAFRQWCASSPEHARAWREIVAVWQGLQPVMNEAARRDPGLAHPPAGSRGPAWRPGRRAFIGAALAAPACAVMAVHPPLALWPAVTEWAADYRTGTGEQRQVMLASQATVQMNTQTRFNLREDGAGGGIELLAGEVEIQVAPGLRRAFPVLAGDGRIDAQAALFNVRYTGPEVCVTCLQGELALQRGPERRILRPGMQSAYDERGIRGIHAVDPADVTAWRTGSLSFAGRPLSEVIDEINRYRRGRVVLRNARLGRQLVRMRFSIRQTDLALEMLRDLYGAQLTELPGGIVLMS</sequence>
<name>A0A157S5X8_9BORD</name>
<keyword evidence="3" id="KW-0812">Transmembrane</keyword>
<reference evidence="3 4" key="1">
    <citation type="submission" date="2016-04" db="EMBL/GenBank/DDBJ databases">
        <authorList>
            <consortium name="Pathogen Informatics"/>
        </authorList>
    </citation>
    <scope>NUCLEOTIDE SEQUENCE [LARGE SCALE GENOMIC DNA]</scope>
    <source>
        <strain evidence="3 4">H050680373</strain>
    </source>
</reference>
<dbReference type="InterPro" id="IPR006860">
    <property type="entry name" value="FecR"/>
</dbReference>
<dbReference type="Proteomes" id="UP000076848">
    <property type="component" value="Unassembled WGS sequence"/>
</dbReference>
<evidence type="ECO:0000313" key="3">
    <source>
        <dbReference type="EMBL" id="SAI65812.1"/>
    </source>
</evidence>
<feature type="domain" description="FecR protein" evidence="1">
    <location>
        <begin position="124"/>
        <end position="214"/>
    </location>
</feature>
<dbReference type="PANTHER" id="PTHR30273">
    <property type="entry name" value="PERIPLASMIC SIGNAL SENSOR AND SIGMA FACTOR ACTIVATOR FECR-RELATED"/>
    <property type="match status" value="1"/>
</dbReference>
<dbReference type="Pfam" id="PF16220">
    <property type="entry name" value="DUF4880"/>
    <property type="match status" value="1"/>
</dbReference>
<dbReference type="AlphaFoldDB" id="A0A157S5X8"/>
<dbReference type="STRING" id="288768.SAMEA3906486_00564"/>
<keyword evidence="4" id="KW-1185">Reference proteome</keyword>
<gene>
    <name evidence="3" type="primary">fecR2_3</name>
    <name evidence="3" type="ORF">SAMEA3906486_00564</name>
</gene>
<dbReference type="PANTHER" id="PTHR30273:SF2">
    <property type="entry name" value="PROTEIN FECR"/>
    <property type="match status" value="1"/>
</dbReference>
<dbReference type="Gene3D" id="2.60.120.1440">
    <property type="match status" value="1"/>
</dbReference>
<dbReference type="Gene3D" id="3.55.50.30">
    <property type="match status" value="1"/>
</dbReference>
<evidence type="ECO:0000313" key="4">
    <source>
        <dbReference type="Proteomes" id="UP000076848"/>
    </source>
</evidence>
<dbReference type="RefSeq" id="WP_066123215.1">
    <property type="nucleotide sequence ID" value="NZ_FKIF01000001.1"/>
</dbReference>
<dbReference type="GO" id="GO:0016989">
    <property type="term" value="F:sigma factor antagonist activity"/>
    <property type="evidence" value="ECO:0007669"/>
    <property type="project" value="TreeGrafter"/>
</dbReference>
<organism evidence="3 4">
    <name type="scientific">Bordetella ansorpii</name>
    <dbReference type="NCBI Taxonomy" id="288768"/>
    <lineage>
        <taxon>Bacteria</taxon>
        <taxon>Pseudomonadati</taxon>
        <taxon>Pseudomonadota</taxon>
        <taxon>Betaproteobacteria</taxon>
        <taxon>Burkholderiales</taxon>
        <taxon>Alcaligenaceae</taxon>
        <taxon>Bordetella</taxon>
    </lineage>
</organism>
<dbReference type="InterPro" id="IPR012373">
    <property type="entry name" value="Ferrdict_sens_TM"/>
</dbReference>
<accession>A0A157S5X8</accession>